<keyword evidence="4" id="KW-1185">Reference proteome</keyword>
<feature type="compositionally biased region" description="Polar residues" evidence="1">
    <location>
        <begin position="97"/>
        <end position="112"/>
    </location>
</feature>
<sequence length="112" mass="12280">MEEIWFELLDMIQMTGLKEFLYTDGKQISVSFVAEIRCETNKDVSAVHQSPILSGINNRSPQIRDSKDVTIQGHPSVTGSVEKGRGEIVEEAASPVQYKNNTQQGSAHAGSS</sequence>
<dbReference type="Pfam" id="PF23007">
    <property type="entry name" value="DnaA_N-like_STI"/>
    <property type="match status" value="1"/>
</dbReference>
<evidence type="ECO:0000259" key="2">
    <source>
        <dbReference type="Pfam" id="PF23007"/>
    </source>
</evidence>
<evidence type="ECO:0000313" key="4">
    <source>
        <dbReference type="Proteomes" id="UP001497480"/>
    </source>
</evidence>
<dbReference type="Proteomes" id="UP001497480">
    <property type="component" value="Unassembled WGS sequence"/>
</dbReference>
<comment type="caution">
    <text evidence="3">The sequence shown here is derived from an EMBL/GenBank/DDBJ whole genome shotgun (WGS) entry which is preliminary data.</text>
</comment>
<evidence type="ECO:0000313" key="3">
    <source>
        <dbReference type="EMBL" id="CAL0326123.1"/>
    </source>
</evidence>
<dbReference type="InterPro" id="IPR054506">
    <property type="entry name" value="DnaA_N-like_STI"/>
</dbReference>
<feature type="domain" description="STICHEL DnaA-N-like alpha-beta" evidence="2">
    <location>
        <begin position="1"/>
        <end position="47"/>
    </location>
</feature>
<proteinExistence type="predicted"/>
<reference evidence="3 4" key="1">
    <citation type="submission" date="2024-03" db="EMBL/GenBank/DDBJ databases">
        <authorList>
            <person name="Martinez-Hernandez J."/>
        </authorList>
    </citation>
    <scope>NUCLEOTIDE SEQUENCE [LARGE SCALE GENOMIC DNA]</scope>
</reference>
<name>A0AAV1XY16_LUPLU</name>
<accession>A0AAV1XY16</accession>
<protein>
    <recommendedName>
        <fullName evidence="2">STICHEL DnaA-N-like alpha-beta domain-containing protein</fullName>
    </recommendedName>
</protein>
<feature type="region of interest" description="Disordered" evidence="1">
    <location>
        <begin position="55"/>
        <end position="112"/>
    </location>
</feature>
<dbReference type="EMBL" id="CAXHTB010000019">
    <property type="protein sequence ID" value="CAL0326123.1"/>
    <property type="molecule type" value="Genomic_DNA"/>
</dbReference>
<organism evidence="3 4">
    <name type="scientific">Lupinus luteus</name>
    <name type="common">European yellow lupine</name>
    <dbReference type="NCBI Taxonomy" id="3873"/>
    <lineage>
        <taxon>Eukaryota</taxon>
        <taxon>Viridiplantae</taxon>
        <taxon>Streptophyta</taxon>
        <taxon>Embryophyta</taxon>
        <taxon>Tracheophyta</taxon>
        <taxon>Spermatophyta</taxon>
        <taxon>Magnoliopsida</taxon>
        <taxon>eudicotyledons</taxon>
        <taxon>Gunneridae</taxon>
        <taxon>Pentapetalae</taxon>
        <taxon>rosids</taxon>
        <taxon>fabids</taxon>
        <taxon>Fabales</taxon>
        <taxon>Fabaceae</taxon>
        <taxon>Papilionoideae</taxon>
        <taxon>50 kb inversion clade</taxon>
        <taxon>genistoids sensu lato</taxon>
        <taxon>core genistoids</taxon>
        <taxon>Genisteae</taxon>
        <taxon>Lupinus</taxon>
    </lineage>
</organism>
<evidence type="ECO:0000256" key="1">
    <source>
        <dbReference type="SAM" id="MobiDB-lite"/>
    </source>
</evidence>
<dbReference type="AlphaFoldDB" id="A0AAV1XY16"/>
<gene>
    <name evidence="3" type="ORF">LLUT_LOCUS27183</name>
</gene>